<dbReference type="RefSeq" id="WP_090677736.1">
    <property type="nucleotide sequence ID" value="NZ_FORU01000001.1"/>
</dbReference>
<evidence type="ECO:0000313" key="1">
    <source>
        <dbReference type="EMBL" id="SFI85270.1"/>
    </source>
</evidence>
<dbReference type="OrthoDB" id="1075930at2"/>
<dbReference type="STRING" id="1150112.SAMN04487893_101374"/>
<evidence type="ECO:0000313" key="2">
    <source>
        <dbReference type="Proteomes" id="UP000243887"/>
    </source>
</evidence>
<organism evidence="1 2">
    <name type="scientific">Myroides guanonis</name>
    <dbReference type="NCBI Taxonomy" id="1150112"/>
    <lineage>
        <taxon>Bacteria</taxon>
        <taxon>Pseudomonadati</taxon>
        <taxon>Bacteroidota</taxon>
        <taxon>Flavobacteriia</taxon>
        <taxon>Flavobacteriales</taxon>
        <taxon>Flavobacteriaceae</taxon>
        <taxon>Myroides</taxon>
    </lineage>
</organism>
<protein>
    <submittedName>
        <fullName evidence="1">Uncharacterized protein</fullName>
    </submittedName>
</protein>
<keyword evidence="2" id="KW-1185">Reference proteome</keyword>
<dbReference type="EMBL" id="FORU01000001">
    <property type="protein sequence ID" value="SFI85270.1"/>
    <property type="molecule type" value="Genomic_DNA"/>
</dbReference>
<name>A0A1I3LL62_9FLAO</name>
<accession>A0A1I3LL62</accession>
<dbReference type="InterPro" id="IPR046138">
    <property type="entry name" value="DUF6140"/>
</dbReference>
<gene>
    <name evidence="1" type="ORF">SAMN04487893_101374</name>
</gene>
<sequence length="70" mass="7756">MARYQATISKTHNTGTFLIEKGMQVDFVSFTPPWSVEGGKPINDAFLRVYGIDLKAGYVLSPGFVDVMEL</sequence>
<proteinExistence type="predicted"/>
<dbReference type="AlphaFoldDB" id="A0A1I3LL62"/>
<dbReference type="Proteomes" id="UP000243887">
    <property type="component" value="Unassembled WGS sequence"/>
</dbReference>
<dbReference type="Pfam" id="PF19637">
    <property type="entry name" value="DUF6140"/>
    <property type="match status" value="1"/>
</dbReference>
<reference evidence="2" key="1">
    <citation type="submission" date="2016-10" db="EMBL/GenBank/DDBJ databases">
        <authorList>
            <person name="Varghese N."/>
            <person name="Submissions S."/>
        </authorList>
    </citation>
    <scope>NUCLEOTIDE SEQUENCE [LARGE SCALE GENOMIC DNA]</scope>
    <source>
        <strain evidence="2">DSM 26542</strain>
    </source>
</reference>